<dbReference type="InterPro" id="IPR011047">
    <property type="entry name" value="Quinoprotein_ADH-like_sf"/>
</dbReference>
<dbReference type="SUPFAM" id="SSF50998">
    <property type="entry name" value="Quinoprotein alcohol dehydrogenase-like"/>
    <property type="match status" value="1"/>
</dbReference>
<feature type="non-terminal residue" evidence="1">
    <location>
        <position position="261"/>
    </location>
</feature>
<name>X1HI07_9ZZZZ</name>
<dbReference type="AlphaFoldDB" id="X1HI07"/>
<comment type="caution">
    <text evidence="1">The sequence shown here is derived from an EMBL/GenBank/DDBJ whole genome shotgun (WGS) entry which is preliminary data.</text>
</comment>
<protein>
    <submittedName>
        <fullName evidence="1">Uncharacterized protein</fullName>
    </submittedName>
</protein>
<proteinExistence type="predicted"/>
<reference evidence="1" key="1">
    <citation type="journal article" date="2014" name="Front. Microbiol.">
        <title>High frequency of phylogenetically diverse reductive dehalogenase-homologous genes in deep subseafloor sedimentary metagenomes.</title>
        <authorList>
            <person name="Kawai M."/>
            <person name="Futagami T."/>
            <person name="Toyoda A."/>
            <person name="Takaki Y."/>
            <person name="Nishi S."/>
            <person name="Hori S."/>
            <person name="Arai W."/>
            <person name="Tsubouchi T."/>
            <person name="Morono Y."/>
            <person name="Uchiyama I."/>
            <person name="Ito T."/>
            <person name="Fujiyama A."/>
            <person name="Inagaki F."/>
            <person name="Takami H."/>
        </authorList>
    </citation>
    <scope>NUCLEOTIDE SEQUENCE</scope>
    <source>
        <strain evidence="1">Expedition CK06-06</strain>
    </source>
</reference>
<gene>
    <name evidence="1" type="ORF">S03H2_50997</name>
</gene>
<dbReference type="EMBL" id="BARU01032330">
    <property type="protein sequence ID" value="GAH69801.1"/>
    <property type="molecule type" value="Genomic_DNA"/>
</dbReference>
<sequence length="261" mass="28738">VGWSTATLVVYDQICFWADAGTLKALSVKDGSQLWQCPCKAGFKSSTDIFVAAGLVWIGPDYNVGRDLQSGDVKRRLLELNDLRTSGHHHRCYREKATARYIIGGHRGMEFFDLDGNNHSRNNWVRGTCQYGILPCNGLIYAPSHSCGCFMEAKLRGFWALAPEAKRGMRVAKRSRLEKGPAYAQISSRPLTGAARSDEEWPTYRHDALRSGATPSAVPSTLKRAWQVKVAERISPPVIAEGTVVFSAIDGHRLTAVGADD</sequence>
<organism evidence="1">
    <name type="scientific">marine sediment metagenome</name>
    <dbReference type="NCBI Taxonomy" id="412755"/>
    <lineage>
        <taxon>unclassified sequences</taxon>
        <taxon>metagenomes</taxon>
        <taxon>ecological metagenomes</taxon>
    </lineage>
</organism>
<evidence type="ECO:0000313" key="1">
    <source>
        <dbReference type="EMBL" id="GAH69801.1"/>
    </source>
</evidence>
<accession>X1HI07</accession>
<feature type="non-terminal residue" evidence="1">
    <location>
        <position position="1"/>
    </location>
</feature>